<protein>
    <submittedName>
        <fullName evidence="3">Calcium-binding protein</fullName>
    </submittedName>
</protein>
<dbReference type="InterPro" id="IPR018511">
    <property type="entry name" value="Hemolysin-typ_Ca-bd_CS"/>
</dbReference>
<dbReference type="RefSeq" id="WP_304374705.1">
    <property type="nucleotide sequence ID" value="NZ_JAUOZU010000001.1"/>
</dbReference>
<dbReference type="InterPro" id="IPR001343">
    <property type="entry name" value="Hemolysn_Ca-bd"/>
</dbReference>
<comment type="caution">
    <text evidence="3">The sequence shown here is derived from an EMBL/GenBank/DDBJ whole genome shotgun (WGS) entry which is preliminary data.</text>
</comment>
<dbReference type="PROSITE" id="PS00330">
    <property type="entry name" value="HEMOLYSIN_CALCIUM"/>
    <property type="match status" value="4"/>
</dbReference>
<dbReference type="Gene3D" id="2.150.10.10">
    <property type="entry name" value="Serralysin-like metalloprotease, C-terminal"/>
    <property type="match status" value="5"/>
</dbReference>
<dbReference type="InterPro" id="IPR011049">
    <property type="entry name" value="Serralysin-like_metalloprot_C"/>
</dbReference>
<dbReference type="PRINTS" id="PR00313">
    <property type="entry name" value="CABNDNGRPT"/>
</dbReference>
<dbReference type="Pfam" id="PF00353">
    <property type="entry name" value="HemolysinCabind"/>
    <property type="match status" value="8"/>
</dbReference>
<keyword evidence="2" id="KW-0964">Secreted</keyword>
<keyword evidence="4" id="KW-1185">Reference proteome</keyword>
<evidence type="ECO:0000256" key="2">
    <source>
        <dbReference type="ARBA" id="ARBA00022525"/>
    </source>
</evidence>
<dbReference type="Proteomes" id="UP001174932">
    <property type="component" value="Unassembled WGS sequence"/>
</dbReference>
<evidence type="ECO:0000313" key="4">
    <source>
        <dbReference type="Proteomes" id="UP001174932"/>
    </source>
</evidence>
<gene>
    <name evidence="3" type="ORF">Q4481_02640</name>
</gene>
<evidence type="ECO:0000256" key="1">
    <source>
        <dbReference type="ARBA" id="ARBA00004613"/>
    </source>
</evidence>
<evidence type="ECO:0000313" key="3">
    <source>
        <dbReference type="EMBL" id="MDO6962836.1"/>
    </source>
</evidence>
<proteinExistence type="predicted"/>
<dbReference type="SUPFAM" id="SSF51120">
    <property type="entry name" value="beta-Roll"/>
    <property type="match status" value="4"/>
</dbReference>
<dbReference type="InterPro" id="IPR050557">
    <property type="entry name" value="RTX_toxin/Mannuronan_C5-epim"/>
</dbReference>
<sequence length="655" mass="67824">MANLFIDKRNASGPVDEWGHEGNDRILGSRFGDELKGAQGNDTIEGNAGDDVIMDVTWVGFKPNFGAIFTASRFTDSGRLLISNSVPDNLEVSFPSFGTQLFHGGNDRFFGGDGDDYLLGFGGDDRLDGGDDLDVLLGGTGQDFLAGGEGDDILAGNIGNDTLQGGDGNDLLNGGFGNDRLEGGKGGDRLIGGDGIDTAAYDNSLAGVHVNLQYGTYALDTPRFSDVIGDSLESIENVDGSRFDDVISGTSGVNDLWGGLGNDVLLGAAGADILDGSAGTDTVAYFGSRAGVDVALASSTSSTGAIGRGGDAQGDVLISIENLSGTSFGDRLVGNSSDNRFLGFSGNDELRGEAGRDHLEGWEGNDTLSGGDNDDFLIGGTGSDLLDGGEGIDTASFADLSARLFVELKERGSDGRAISTEPGTPFRVAVTDTLRSIEKVIGTAFDDEFFGNSERNTFNGGEGADTFHYSIGGDTIDGDGGIDTLDMSGLKVGVTATLGGSFTTAITLDQGFVRDIENILTGSFNDTITGSFTDNRIEAGGGVDIMSGLAGNDTFVFTSITDSGLERGERDVITDFTAGDRLDLTAIDTVPEIDGDQIFVFLGEGRFTGSGGEIRATANNGGNMLVAIDLDGDRQADSRIQLDGVSELLGSDFLL</sequence>
<dbReference type="PANTHER" id="PTHR38340:SF1">
    <property type="entry name" value="S-LAYER PROTEIN"/>
    <property type="match status" value="1"/>
</dbReference>
<comment type="subcellular location">
    <subcellularLocation>
        <location evidence="1">Secreted</location>
    </subcellularLocation>
</comment>
<dbReference type="PANTHER" id="PTHR38340">
    <property type="entry name" value="S-LAYER PROTEIN"/>
    <property type="match status" value="1"/>
</dbReference>
<name>A0ABT8YGM6_9HYPH</name>
<reference evidence="3" key="1">
    <citation type="journal article" date="2015" name="Int. J. Syst. Evol. Microbiol.">
        <title>Rhizobium alvei sp. nov., isolated from a freshwater river.</title>
        <authorList>
            <person name="Sheu S.Y."/>
            <person name="Huang H.W."/>
            <person name="Young C.C."/>
            <person name="Chen W.M."/>
        </authorList>
    </citation>
    <scope>NUCLEOTIDE SEQUENCE</scope>
    <source>
        <strain evidence="3">TNR-22</strain>
    </source>
</reference>
<accession>A0ABT8YGM6</accession>
<organism evidence="3 4">
    <name type="scientific">Rhizobium alvei</name>
    <dbReference type="NCBI Taxonomy" id="1132659"/>
    <lineage>
        <taxon>Bacteria</taxon>
        <taxon>Pseudomonadati</taxon>
        <taxon>Pseudomonadota</taxon>
        <taxon>Alphaproteobacteria</taxon>
        <taxon>Hyphomicrobiales</taxon>
        <taxon>Rhizobiaceae</taxon>
        <taxon>Rhizobium/Agrobacterium group</taxon>
        <taxon>Rhizobium</taxon>
    </lineage>
</organism>
<dbReference type="EMBL" id="JAUOZU010000001">
    <property type="protein sequence ID" value="MDO6962836.1"/>
    <property type="molecule type" value="Genomic_DNA"/>
</dbReference>
<reference evidence="3" key="2">
    <citation type="submission" date="2023-07" db="EMBL/GenBank/DDBJ databases">
        <authorList>
            <person name="Shen H."/>
        </authorList>
    </citation>
    <scope>NUCLEOTIDE SEQUENCE</scope>
    <source>
        <strain evidence="3">TNR-22</strain>
    </source>
</reference>